<organism evidence="2 3">
    <name type="scientific">Peronospora destructor</name>
    <dbReference type="NCBI Taxonomy" id="86335"/>
    <lineage>
        <taxon>Eukaryota</taxon>
        <taxon>Sar</taxon>
        <taxon>Stramenopiles</taxon>
        <taxon>Oomycota</taxon>
        <taxon>Peronosporomycetes</taxon>
        <taxon>Peronosporales</taxon>
        <taxon>Peronosporaceae</taxon>
        <taxon>Peronospora</taxon>
    </lineage>
</organism>
<evidence type="ECO:0000313" key="2">
    <source>
        <dbReference type="EMBL" id="CAI5728081.1"/>
    </source>
</evidence>
<keyword evidence="1" id="KW-0472">Membrane</keyword>
<sequence>MASAAVVVTVDPFTSQADAVQFHRSQLENKRAADSLNGHWQQVRGETVTLKDVNIVTQLNRVHYAYRPSLRLAPSDTQANATFPLYLEVLTQAFSSSEGEEMCLLEIGAFSLVQQLQWQTEERQQTFDSTHTGQAAAMLGGTLVAAFLMYSLLPYVRARQRKRRCSRLSTTNKDILSWCSGQLNLPTTTTTPTEASRRTWGSLDGDSIESARAYRDGLRKRKSRQREAANGNAVPYAVSELLLAKLPDFNDERGWRYFFDSQIYHSEPQFEQREATKIVSNTKSRRDAIVATRSKLHQMKITFTAVSTAKGERYRTIRDKIDRAAMEAAVHDAQSFDEFWQM</sequence>
<proteinExistence type="predicted"/>
<keyword evidence="1" id="KW-1133">Transmembrane helix</keyword>
<keyword evidence="3" id="KW-1185">Reference proteome</keyword>
<dbReference type="EMBL" id="CANTFM010000690">
    <property type="protein sequence ID" value="CAI5728081.1"/>
    <property type="molecule type" value="Genomic_DNA"/>
</dbReference>
<dbReference type="AlphaFoldDB" id="A0AAV0TVZ8"/>
<reference evidence="2" key="1">
    <citation type="submission" date="2022-12" db="EMBL/GenBank/DDBJ databases">
        <authorList>
            <person name="Webb A."/>
        </authorList>
    </citation>
    <scope>NUCLEOTIDE SEQUENCE</scope>
    <source>
        <strain evidence="2">Pd1</strain>
    </source>
</reference>
<comment type="caution">
    <text evidence="2">The sequence shown here is derived from an EMBL/GenBank/DDBJ whole genome shotgun (WGS) entry which is preliminary data.</text>
</comment>
<evidence type="ECO:0000313" key="3">
    <source>
        <dbReference type="Proteomes" id="UP001162029"/>
    </source>
</evidence>
<gene>
    <name evidence="2" type="ORF">PDE001_LOCUS3947</name>
</gene>
<keyword evidence="1" id="KW-0812">Transmembrane</keyword>
<dbReference type="Proteomes" id="UP001162029">
    <property type="component" value="Unassembled WGS sequence"/>
</dbReference>
<name>A0AAV0TVZ8_9STRA</name>
<feature type="transmembrane region" description="Helical" evidence="1">
    <location>
        <begin position="135"/>
        <end position="156"/>
    </location>
</feature>
<protein>
    <submittedName>
        <fullName evidence="2">Uncharacterized protein</fullName>
    </submittedName>
</protein>
<accession>A0AAV0TVZ8</accession>
<evidence type="ECO:0000256" key="1">
    <source>
        <dbReference type="SAM" id="Phobius"/>
    </source>
</evidence>